<dbReference type="InterPro" id="IPR027417">
    <property type="entry name" value="P-loop_NTPase"/>
</dbReference>
<dbReference type="AlphaFoldDB" id="A0A2U0T5B6"/>
<dbReference type="Gene3D" id="3.40.50.300">
    <property type="entry name" value="P-loop containing nucleotide triphosphate hydrolases"/>
    <property type="match status" value="1"/>
</dbReference>
<dbReference type="GO" id="GO:0016887">
    <property type="term" value="F:ATP hydrolysis activity"/>
    <property type="evidence" value="ECO:0007669"/>
    <property type="project" value="InterPro"/>
</dbReference>
<keyword evidence="7" id="KW-0029">Amino-acid transport</keyword>
<keyword evidence="6 10" id="KW-0067">ATP-binding</keyword>
<evidence type="ECO:0000256" key="8">
    <source>
        <dbReference type="ARBA" id="ARBA00023136"/>
    </source>
</evidence>
<gene>
    <name evidence="10" type="ORF">C8D76_10717</name>
</gene>
<dbReference type="SUPFAM" id="SSF52540">
    <property type="entry name" value="P-loop containing nucleoside triphosphate hydrolases"/>
    <property type="match status" value="1"/>
</dbReference>
<dbReference type="PANTHER" id="PTHR43166">
    <property type="entry name" value="AMINO ACID IMPORT ATP-BINDING PROTEIN"/>
    <property type="match status" value="1"/>
</dbReference>
<feature type="domain" description="ABC transporter" evidence="9">
    <location>
        <begin position="4"/>
        <end position="241"/>
    </location>
</feature>
<dbReference type="InterPro" id="IPR050086">
    <property type="entry name" value="MetN_ABC_transporter-like"/>
</dbReference>
<keyword evidence="8" id="KW-0472">Membrane</keyword>
<dbReference type="CDD" id="cd03262">
    <property type="entry name" value="ABC_HisP_GlnQ"/>
    <property type="match status" value="1"/>
</dbReference>
<sequence>MEMIKVEKLTKSFGSNVVLKEIDLTINEGEVVAIIGPSGSGKSTLLRCLNLLEKPDSGHISIADVSLDVKQHSRKEESALRHQSAMVFQSYNLFKNKTALENITLSPVVTQGLNKNEAKALGLSLLKQVGLEQQAHQYPITLSGGQQQRVAIARALAVKPKVLLFDEPTSALDPERVNEVLQVIQQLAKQKITMVIVTHEMEFAKNVADRVVFMAGGNIVEQGPARQVIDQPQQEQTKRFVRQFGDPIEFYI</sequence>
<accession>A0A2U0T5B6</accession>
<dbReference type="GO" id="GO:0005886">
    <property type="term" value="C:plasma membrane"/>
    <property type="evidence" value="ECO:0007669"/>
    <property type="project" value="UniProtKB-SubCell"/>
</dbReference>
<dbReference type="GO" id="GO:0015424">
    <property type="term" value="F:ABC-type amino acid transporter activity"/>
    <property type="evidence" value="ECO:0007669"/>
    <property type="project" value="InterPro"/>
</dbReference>
<evidence type="ECO:0000256" key="2">
    <source>
        <dbReference type="ARBA" id="ARBA00005417"/>
    </source>
</evidence>
<keyword evidence="3" id="KW-0813">Transport</keyword>
<keyword evidence="4" id="KW-1003">Cell membrane</keyword>
<dbReference type="InterPro" id="IPR017871">
    <property type="entry name" value="ABC_transporter-like_CS"/>
</dbReference>
<evidence type="ECO:0000256" key="5">
    <source>
        <dbReference type="ARBA" id="ARBA00022741"/>
    </source>
</evidence>
<evidence type="ECO:0000313" key="11">
    <source>
        <dbReference type="Proteomes" id="UP000245909"/>
    </source>
</evidence>
<evidence type="ECO:0000256" key="3">
    <source>
        <dbReference type="ARBA" id="ARBA00022448"/>
    </source>
</evidence>
<evidence type="ECO:0000256" key="4">
    <source>
        <dbReference type="ARBA" id="ARBA00022475"/>
    </source>
</evidence>
<dbReference type="InterPro" id="IPR003593">
    <property type="entry name" value="AAA+_ATPase"/>
</dbReference>
<dbReference type="InterPro" id="IPR003439">
    <property type="entry name" value="ABC_transporter-like_ATP-bd"/>
</dbReference>
<evidence type="ECO:0000259" key="9">
    <source>
        <dbReference type="PROSITE" id="PS50893"/>
    </source>
</evidence>
<comment type="caution">
    <text evidence="10">The sequence shown here is derived from an EMBL/GenBank/DDBJ whole genome shotgun (WGS) entry which is preliminary data.</text>
</comment>
<comment type="similarity">
    <text evidence="2">Belongs to the ABC transporter superfamily.</text>
</comment>
<name>A0A2U0T5B6_9PAST</name>
<evidence type="ECO:0000256" key="7">
    <source>
        <dbReference type="ARBA" id="ARBA00022970"/>
    </source>
</evidence>
<reference evidence="10 11" key="1">
    <citation type="submission" date="2018-05" db="EMBL/GenBank/DDBJ databases">
        <title>Genomic Encyclopedia of Type Strains, Phase IV (KMG-IV): sequencing the most valuable type-strain genomes for metagenomic binning, comparative biology and taxonomic classification.</title>
        <authorList>
            <person name="Goeker M."/>
        </authorList>
    </citation>
    <scope>NUCLEOTIDE SEQUENCE [LARGE SCALE GENOMIC DNA]</scope>
    <source>
        <strain evidence="10 11">DSM 22999</strain>
    </source>
</reference>
<dbReference type="Proteomes" id="UP000245909">
    <property type="component" value="Unassembled WGS sequence"/>
</dbReference>
<dbReference type="FunFam" id="3.40.50.300:FF:000020">
    <property type="entry name" value="Amino acid ABC transporter ATP-binding component"/>
    <property type="match status" value="1"/>
</dbReference>
<dbReference type="SMART" id="SM00382">
    <property type="entry name" value="AAA"/>
    <property type="match status" value="1"/>
</dbReference>
<dbReference type="InterPro" id="IPR030679">
    <property type="entry name" value="ABC_ATPase_HisP-typ"/>
</dbReference>
<dbReference type="GO" id="GO:0005524">
    <property type="term" value="F:ATP binding"/>
    <property type="evidence" value="ECO:0007669"/>
    <property type="project" value="UniProtKB-KW"/>
</dbReference>
<evidence type="ECO:0000256" key="6">
    <source>
        <dbReference type="ARBA" id="ARBA00022840"/>
    </source>
</evidence>
<evidence type="ECO:0000313" key="10">
    <source>
        <dbReference type="EMBL" id="PVX38796.1"/>
    </source>
</evidence>
<dbReference type="PROSITE" id="PS50893">
    <property type="entry name" value="ABC_TRANSPORTER_2"/>
    <property type="match status" value="1"/>
</dbReference>
<dbReference type="PIRSF" id="PIRSF039085">
    <property type="entry name" value="ABC_ATPase_HisP"/>
    <property type="match status" value="1"/>
</dbReference>
<protein>
    <submittedName>
        <fullName evidence="10">Amino acid ABC transporter ATP-binding protein (PAAT family)</fullName>
    </submittedName>
</protein>
<evidence type="ECO:0000256" key="1">
    <source>
        <dbReference type="ARBA" id="ARBA00004417"/>
    </source>
</evidence>
<dbReference type="PROSITE" id="PS00211">
    <property type="entry name" value="ABC_TRANSPORTER_1"/>
    <property type="match status" value="1"/>
</dbReference>
<organism evidence="10 11">
    <name type="scientific">Alitibacter langaaensis DSM 22999</name>
    <dbReference type="NCBI Taxonomy" id="1122935"/>
    <lineage>
        <taxon>Bacteria</taxon>
        <taxon>Pseudomonadati</taxon>
        <taxon>Pseudomonadota</taxon>
        <taxon>Gammaproteobacteria</taxon>
        <taxon>Pasteurellales</taxon>
        <taxon>Pasteurellaceae</taxon>
        <taxon>Alitibacter</taxon>
    </lineage>
</organism>
<proteinExistence type="inferred from homology"/>
<dbReference type="Pfam" id="PF00005">
    <property type="entry name" value="ABC_tran"/>
    <property type="match status" value="1"/>
</dbReference>
<keyword evidence="11" id="KW-1185">Reference proteome</keyword>
<keyword evidence="5" id="KW-0547">Nucleotide-binding</keyword>
<dbReference type="PANTHER" id="PTHR43166:SF35">
    <property type="entry name" value="L-CYSTINE IMPORT ATP-BINDING PROTEIN TCYN"/>
    <property type="match status" value="1"/>
</dbReference>
<dbReference type="EMBL" id="QENU01000007">
    <property type="protein sequence ID" value="PVX38796.1"/>
    <property type="molecule type" value="Genomic_DNA"/>
</dbReference>
<comment type="subcellular location">
    <subcellularLocation>
        <location evidence="1">Cell inner membrane</location>
        <topology evidence="1">Peripheral membrane protein</topology>
    </subcellularLocation>
</comment>